<dbReference type="RefSeq" id="XP_060324827.1">
    <property type="nucleotide sequence ID" value="XM_060465363.1"/>
</dbReference>
<dbReference type="GeneID" id="85348911"/>
<accession>A0AA39MR89</accession>
<gene>
    <name evidence="1" type="ORF">EV420DRAFT_1023203</name>
</gene>
<reference evidence="1" key="1">
    <citation type="submission" date="2023-06" db="EMBL/GenBank/DDBJ databases">
        <authorList>
            <consortium name="Lawrence Berkeley National Laboratory"/>
            <person name="Ahrendt S."/>
            <person name="Sahu N."/>
            <person name="Indic B."/>
            <person name="Wong-Bajracharya J."/>
            <person name="Merenyi Z."/>
            <person name="Ke H.-M."/>
            <person name="Monk M."/>
            <person name="Kocsube S."/>
            <person name="Drula E."/>
            <person name="Lipzen A."/>
            <person name="Balint B."/>
            <person name="Henrissat B."/>
            <person name="Andreopoulos B."/>
            <person name="Martin F.M."/>
            <person name="Harder C.B."/>
            <person name="Rigling D."/>
            <person name="Ford K.L."/>
            <person name="Foster G.D."/>
            <person name="Pangilinan J."/>
            <person name="Papanicolaou A."/>
            <person name="Barry K."/>
            <person name="LaButti K."/>
            <person name="Viragh M."/>
            <person name="Koriabine M."/>
            <person name="Yan M."/>
            <person name="Riley R."/>
            <person name="Champramary S."/>
            <person name="Plett K.L."/>
            <person name="Tsai I.J."/>
            <person name="Slot J."/>
            <person name="Sipos G."/>
            <person name="Plett J."/>
            <person name="Nagy L.G."/>
            <person name="Grigoriev I.V."/>
        </authorList>
    </citation>
    <scope>NUCLEOTIDE SEQUENCE</scope>
    <source>
        <strain evidence="1">CCBAS 213</strain>
    </source>
</reference>
<sequence length="584" mass="66251">MYLPDEDEVAHLKYGCLPEVTISSLTETGRMESSIQVPLQRRYTSRKPVIPSSLANTPCADLGTDGLLDLLNTTLGTSYARNTTALSSLLESYITSNYDFGTAYAHLRPRWYDDLTTIKVKLHSREALDKGMRQDVLVDNRIIEPRVPPRRIWDLCSNRVVPWWIIRWRPWGISHAWMDEKDRSEVWTPINGREWPVPIPNDANLDLIRIEMLNLGAEYVWLDVLCLGQRGGGNDNLRKEEWRLDVPTIGWVYLRANKVVYYLSGLGRPLGFKAGDLGSDRCWFRRAWTLQEVSKNSVIAGDTGDEGNTVEEDVRARFHDQLSSLESMRSDHSVFDVLSRMQNRASTYPVDKVAGLAHLLQSLEIPAYCGTQSEEGAWTALVNLMSNRSHRGQMFFLYPEPGNGNSRWRPSWKQVMTEILPSTYKTLLFDGCLPQGMEDADQYEGYCIESAYVRGLSERDPQGQPRRGEFIAKDGNGTSHTFAIVATHQYPIPDGTYALICSDPYDGSSYKEGTYEFGKQYWVVGKSMPGQRFEKVSVFELNGSEQIKRAVDPGILKARPGFYSCGGILREGGFYSRICYTYLV</sequence>
<organism evidence="1 2">
    <name type="scientific">Armillaria tabescens</name>
    <name type="common">Ringless honey mushroom</name>
    <name type="synonym">Agaricus tabescens</name>
    <dbReference type="NCBI Taxonomy" id="1929756"/>
    <lineage>
        <taxon>Eukaryota</taxon>
        <taxon>Fungi</taxon>
        <taxon>Dikarya</taxon>
        <taxon>Basidiomycota</taxon>
        <taxon>Agaricomycotina</taxon>
        <taxon>Agaricomycetes</taxon>
        <taxon>Agaricomycetidae</taxon>
        <taxon>Agaricales</taxon>
        <taxon>Marasmiineae</taxon>
        <taxon>Physalacriaceae</taxon>
        <taxon>Desarmillaria</taxon>
    </lineage>
</organism>
<protein>
    <recommendedName>
        <fullName evidence="3">Heterokaryon incompatibility domain-containing protein</fullName>
    </recommendedName>
</protein>
<dbReference type="PANTHER" id="PTHR24148:SF64">
    <property type="entry name" value="HETEROKARYON INCOMPATIBILITY DOMAIN-CONTAINING PROTEIN"/>
    <property type="match status" value="1"/>
</dbReference>
<evidence type="ECO:0008006" key="3">
    <source>
        <dbReference type="Google" id="ProtNLM"/>
    </source>
</evidence>
<dbReference type="Proteomes" id="UP001175211">
    <property type="component" value="Unassembled WGS sequence"/>
</dbReference>
<name>A0AA39MR89_ARMTA</name>
<dbReference type="EMBL" id="JAUEPS010000057">
    <property type="protein sequence ID" value="KAK0443702.1"/>
    <property type="molecule type" value="Genomic_DNA"/>
</dbReference>
<proteinExistence type="predicted"/>
<evidence type="ECO:0000313" key="2">
    <source>
        <dbReference type="Proteomes" id="UP001175211"/>
    </source>
</evidence>
<dbReference type="InterPro" id="IPR052895">
    <property type="entry name" value="HetReg/Transcr_Mod"/>
</dbReference>
<dbReference type="AlphaFoldDB" id="A0AA39MR89"/>
<evidence type="ECO:0000313" key="1">
    <source>
        <dbReference type="EMBL" id="KAK0443702.1"/>
    </source>
</evidence>
<dbReference type="PANTHER" id="PTHR24148">
    <property type="entry name" value="ANKYRIN REPEAT DOMAIN-CONTAINING PROTEIN 39 HOMOLOG-RELATED"/>
    <property type="match status" value="1"/>
</dbReference>
<comment type="caution">
    <text evidence="1">The sequence shown here is derived from an EMBL/GenBank/DDBJ whole genome shotgun (WGS) entry which is preliminary data.</text>
</comment>
<keyword evidence="2" id="KW-1185">Reference proteome</keyword>